<keyword evidence="2" id="KW-0472">Membrane</keyword>
<gene>
    <name evidence="3" type="ORF">AKAME5_002331900</name>
</gene>
<accession>A0AAD3NGH1</accession>
<organism evidence="3 4">
    <name type="scientific">Lates japonicus</name>
    <name type="common">Japanese lates</name>
    <dbReference type="NCBI Taxonomy" id="270547"/>
    <lineage>
        <taxon>Eukaryota</taxon>
        <taxon>Metazoa</taxon>
        <taxon>Chordata</taxon>
        <taxon>Craniata</taxon>
        <taxon>Vertebrata</taxon>
        <taxon>Euteleostomi</taxon>
        <taxon>Actinopterygii</taxon>
        <taxon>Neopterygii</taxon>
        <taxon>Teleostei</taxon>
        <taxon>Neoteleostei</taxon>
        <taxon>Acanthomorphata</taxon>
        <taxon>Carangaria</taxon>
        <taxon>Carangaria incertae sedis</taxon>
        <taxon>Centropomidae</taxon>
        <taxon>Lates</taxon>
    </lineage>
</organism>
<reference evidence="3" key="1">
    <citation type="submission" date="2022-08" db="EMBL/GenBank/DDBJ databases">
        <title>Genome sequencing of akame (Lates japonicus).</title>
        <authorList>
            <person name="Hashiguchi Y."/>
            <person name="Takahashi H."/>
        </authorList>
    </citation>
    <scope>NUCLEOTIDE SEQUENCE</scope>
    <source>
        <strain evidence="3">Kochi</strain>
    </source>
</reference>
<protein>
    <submittedName>
        <fullName evidence="3">Zinc finger protein SNAI2</fullName>
    </submittedName>
</protein>
<keyword evidence="4" id="KW-1185">Reference proteome</keyword>
<dbReference type="AlphaFoldDB" id="A0AAD3NGH1"/>
<dbReference type="EMBL" id="BRZM01000821">
    <property type="protein sequence ID" value="GLD71995.1"/>
    <property type="molecule type" value="Genomic_DNA"/>
</dbReference>
<keyword evidence="2" id="KW-1133">Transmembrane helix</keyword>
<evidence type="ECO:0000313" key="4">
    <source>
        <dbReference type="Proteomes" id="UP001279410"/>
    </source>
</evidence>
<evidence type="ECO:0000256" key="1">
    <source>
        <dbReference type="SAM" id="MobiDB-lite"/>
    </source>
</evidence>
<feature type="compositionally biased region" description="Polar residues" evidence="1">
    <location>
        <begin position="82"/>
        <end position="92"/>
    </location>
</feature>
<comment type="caution">
    <text evidence="3">The sequence shown here is derived from an EMBL/GenBank/DDBJ whole genome shotgun (WGS) entry which is preliminary data.</text>
</comment>
<dbReference type="Proteomes" id="UP001279410">
    <property type="component" value="Unassembled WGS sequence"/>
</dbReference>
<sequence>MYPCGSIATRYPVHYTPVRCKTDRKNSPHSHTKQDLSSFLAVYVFIITPHIYTRAFLLKVIPQLEILSPAAYSPTAAWTNSNLPPSAPSDPSHSGYRRSPLIPLLTTAA</sequence>
<evidence type="ECO:0000313" key="3">
    <source>
        <dbReference type="EMBL" id="GLD71995.1"/>
    </source>
</evidence>
<name>A0AAD3NGH1_LATJO</name>
<feature type="transmembrane region" description="Helical" evidence="2">
    <location>
        <begin position="36"/>
        <end position="57"/>
    </location>
</feature>
<evidence type="ECO:0000256" key="2">
    <source>
        <dbReference type="SAM" id="Phobius"/>
    </source>
</evidence>
<proteinExistence type="predicted"/>
<keyword evidence="2" id="KW-0812">Transmembrane</keyword>
<feature type="region of interest" description="Disordered" evidence="1">
    <location>
        <begin position="82"/>
        <end position="109"/>
    </location>
</feature>